<feature type="transmembrane region" description="Helical" evidence="4">
    <location>
        <begin position="280"/>
        <end position="298"/>
    </location>
</feature>
<dbReference type="Pfam" id="PF07690">
    <property type="entry name" value="MFS_1"/>
    <property type="match status" value="1"/>
</dbReference>
<dbReference type="SUPFAM" id="SSF103473">
    <property type="entry name" value="MFS general substrate transporter"/>
    <property type="match status" value="1"/>
</dbReference>
<dbReference type="PROSITE" id="PS50850">
    <property type="entry name" value="MFS"/>
    <property type="match status" value="1"/>
</dbReference>
<evidence type="ECO:0000256" key="3">
    <source>
        <dbReference type="ARBA" id="ARBA00023136"/>
    </source>
</evidence>
<reference evidence="6 7" key="1">
    <citation type="submission" date="2019-06" db="EMBL/GenBank/DDBJ databases">
        <title>Genome sequence of Janthinobacterium lividum UCD_MED1.</title>
        <authorList>
            <person name="De Leon M.E."/>
            <person name="Jospin G."/>
        </authorList>
    </citation>
    <scope>NUCLEOTIDE SEQUENCE [LARGE SCALE GENOMIC DNA]</scope>
    <source>
        <strain evidence="6 7">UCD_MED1</strain>
    </source>
</reference>
<feature type="transmembrane region" description="Helical" evidence="4">
    <location>
        <begin position="170"/>
        <end position="190"/>
    </location>
</feature>
<dbReference type="Proteomes" id="UP000305681">
    <property type="component" value="Unassembled WGS sequence"/>
</dbReference>
<accession>A0A5C4NXX4</accession>
<dbReference type="PANTHER" id="PTHR42910">
    <property type="entry name" value="TRANSPORTER SCO4007-RELATED"/>
    <property type="match status" value="1"/>
</dbReference>
<evidence type="ECO:0000256" key="1">
    <source>
        <dbReference type="ARBA" id="ARBA00022692"/>
    </source>
</evidence>
<evidence type="ECO:0000313" key="6">
    <source>
        <dbReference type="EMBL" id="TNC77497.1"/>
    </source>
</evidence>
<dbReference type="EMBL" id="VDGE01000002">
    <property type="protein sequence ID" value="TNC77497.1"/>
    <property type="molecule type" value="Genomic_DNA"/>
</dbReference>
<evidence type="ECO:0000259" key="5">
    <source>
        <dbReference type="PROSITE" id="PS50850"/>
    </source>
</evidence>
<proteinExistence type="predicted"/>
<feature type="transmembrane region" description="Helical" evidence="4">
    <location>
        <begin position="12"/>
        <end position="33"/>
    </location>
</feature>
<dbReference type="InterPro" id="IPR011701">
    <property type="entry name" value="MFS"/>
</dbReference>
<keyword evidence="1 4" id="KW-0812">Transmembrane</keyword>
<dbReference type="Gene3D" id="1.20.1250.20">
    <property type="entry name" value="MFS general substrate transporter like domains"/>
    <property type="match status" value="1"/>
</dbReference>
<feature type="transmembrane region" description="Helical" evidence="4">
    <location>
        <begin position="140"/>
        <end position="158"/>
    </location>
</feature>
<keyword evidence="3 4" id="KW-0472">Membrane</keyword>
<feature type="transmembrane region" description="Helical" evidence="4">
    <location>
        <begin position="342"/>
        <end position="361"/>
    </location>
</feature>
<protein>
    <submittedName>
        <fullName evidence="6">MFS transporter</fullName>
    </submittedName>
</protein>
<dbReference type="AlphaFoldDB" id="A0A5C4NXX4"/>
<name>A0A5C4NXX4_9BURK</name>
<feature type="transmembrane region" description="Helical" evidence="4">
    <location>
        <begin position="248"/>
        <end position="268"/>
    </location>
</feature>
<gene>
    <name evidence="6" type="ORF">FHI69_09160</name>
</gene>
<feature type="transmembrane region" description="Helical" evidence="4">
    <location>
        <begin position="53"/>
        <end position="71"/>
    </location>
</feature>
<sequence length="397" mass="41208">MRDTNSPITTTLPSTLVWLFATAAGLSVANVYYAQPLLATLAHEFGMTEAASGMVITATQIGCALALLLLVPLGDMLNRRRLTLFQLGMLAITLVALGCARSTAALLGGMLMVGLLGTAMTQGLIAYAASAAASHKRGRVVGMAQGGVVIGLLLARTLSGVVADVADWRAVYFVSAAIACALLLLLWRMLPPAKSQGQKLAYGALLASMLDMLLHNKVLRVRGILALLMFAVFNIFWSALVLPLTAQGYSHAAIGAFGLVGVIGALGAARAGAMADKGRAQWTTGAALLLLLAAWLPLGFAGAALWPLIVGIIALDLAGQAIHVTNQSLIFKQDSDAHSRLVACYMLFYAVGSGLGAIAATSVYALAGWHGVCALGAAVSLLALLFWRLTLPAEKTE</sequence>
<evidence type="ECO:0000256" key="4">
    <source>
        <dbReference type="SAM" id="Phobius"/>
    </source>
</evidence>
<dbReference type="InterPro" id="IPR036259">
    <property type="entry name" value="MFS_trans_sf"/>
</dbReference>
<feature type="domain" description="Major facilitator superfamily (MFS) profile" evidence="5">
    <location>
        <begin position="13"/>
        <end position="395"/>
    </location>
</feature>
<keyword evidence="2 4" id="KW-1133">Transmembrane helix</keyword>
<dbReference type="GO" id="GO:0022857">
    <property type="term" value="F:transmembrane transporter activity"/>
    <property type="evidence" value="ECO:0007669"/>
    <property type="project" value="InterPro"/>
</dbReference>
<organism evidence="6 7">
    <name type="scientific">Janthinobacterium lividum</name>
    <dbReference type="NCBI Taxonomy" id="29581"/>
    <lineage>
        <taxon>Bacteria</taxon>
        <taxon>Pseudomonadati</taxon>
        <taxon>Pseudomonadota</taxon>
        <taxon>Betaproteobacteria</taxon>
        <taxon>Burkholderiales</taxon>
        <taxon>Oxalobacteraceae</taxon>
        <taxon>Janthinobacterium</taxon>
    </lineage>
</organism>
<dbReference type="CDD" id="cd17324">
    <property type="entry name" value="MFS_NepI_like"/>
    <property type="match status" value="1"/>
</dbReference>
<comment type="caution">
    <text evidence="6">The sequence shown here is derived from an EMBL/GenBank/DDBJ whole genome shotgun (WGS) entry which is preliminary data.</text>
</comment>
<dbReference type="PANTHER" id="PTHR42910:SF1">
    <property type="entry name" value="MAJOR FACILITATOR SUPERFAMILY (MFS) PROFILE DOMAIN-CONTAINING PROTEIN"/>
    <property type="match status" value="1"/>
</dbReference>
<feature type="transmembrane region" description="Helical" evidence="4">
    <location>
        <begin position="367"/>
        <end position="387"/>
    </location>
</feature>
<evidence type="ECO:0000256" key="2">
    <source>
        <dbReference type="ARBA" id="ARBA00022989"/>
    </source>
</evidence>
<dbReference type="InterPro" id="IPR020846">
    <property type="entry name" value="MFS_dom"/>
</dbReference>
<feature type="transmembrane region" description="Helical" evidence="4">
    <location>
        <begin position="110"/>
        <end position="128"/>
    </location>
</feature>
<feature type="transmembrane region" description="Helical" evidence="4">
    <location>
        <begin position="219"/>
        <end position="242"/>
    </location>
</feature>
<feature type="transmembrane region" description="Helical" evidence="4">
    <location>
        <begin position="83"/>
        <end position="104"/>
    </location>
</feature>
<evidence type="ECO:0000313" key="7">
    <source>
        <dbReference type="Proteomes" id="UP000305681"/>
    </source>
</evidence>
<dbReference type="RefSeq" id="WP_139090309.1">
    <property type="nucleotide sequence ID" value="NZ_VDGE01000002.1"/>
</dbReference>